<dbReference type="InterPro" id="IPR036390">
    <property type="entry name" value="WH_DNA-bd_sf"/>
</dbReference>
<evidence type="ECO:0000256" key="2">
    <source>
        <dbReference type="ARBA" id="ARBA00023015"/>
    </source>
</evidence>
<dbReference type="GO" id="GO:0003677">
    <property type="term" value="F:DNA binding"/>
    <property type="evidence" value="ECO:0007669"/>
    <property type="project" value="InterPro"/>
</dbReference>
<dbReference type="InParanoid" id="A0A259U3Y4"/>
<dbReference type="PANTHER" id="PTHR34824">
    <property type="entry name" value="HEAT-INDUCIBLE TRANSCRIPTION REPRESSOR HRCA"/>
    <property type="match status" value="1"/>
</dbReference>
<dbReference type="Gene3D" id="3.30.390.60">
    <property type="entry name" value="Heat-inducible transcription repressor hrca homolog, domain 3"/>
    <property type="match status" value="1"/>
</dbReference>
<dbReference type="GO" id="GO:0045892">
    <property type="term" value="P:negative regulation of DNA-templated transcription"/>
    <property type="evidence" value="ECO:0007669"/>
    <property type="project" value="UniProtKB-UniRule"/>
</dbReference>
<evidence type="ECO:0000256" key="5">
    <source>
        <dbReference type="HAMAP-Rule" id="MF_00081"/>
    </source>
</evidence>
<proteinExistence type="inferred from homology"/>
<dbReference type="SUPFAM" id="SSF55781">
    <property type="entry name" value="GAF domain-like"/>
    <property type="match status" value="1"/>
</dbReference>
<keyword evidence="9" id="KW-1185">Reference proteome</keyword>
<evidence type="ECO:0000256" key="4">
    <source>
        <dbReference type="ARBA" id="ARBA00023163"/>
    </source>
</evidence>
<dbReference type="EMBL" id="MQWB01000001">
    <property type="protein sequence ID" value="OZC04548.1"/>
    <property type="molecule type" value="Genomic_DNA"/>
</dbReference>
<evidence type="ECO:0000313" key="8">
    <source>
        <dbReference type="EMBL" id="OZC04548.1"/>
    </source>
</evidence>
<dbReference type="PANTHER" id="PTHR34824:SF1">
    <property type="entry name" value="HEAT-INDUCIBLE TRANSCRIPTION REPRESSOR HRCA"/>
    <property type="match status" value="1"/>
</dbReference>
<organism evidence="8 9">
    <name type="scientific">Rubricoccus marinus</name>
    <dbReference type="NCBI Taxonomy" id="716817"/>
    <lineage>
        <taxon>Bacteria</taxon>
        <taxon>Pseudomonadati</taxon>
        <taxon>Rhodothermota</taxon>
        <taxon>Rhodothermia</taxon>
        <taxon>Rhodothermales</taxon>
        <taxon>Rubricoccaceae</taxon>
        <taxon>Rubricoccus</taxon>
    </lineage>
</organism>
<name>A0A259U3Y4_9BACT</name>
<comment type="function">
    <text evidence="5">Negative regulator of class I heat shock genes (grpE-dnaK-dnaJ and groELS operons). Prevents heat-shock induction of these operons.</text>
</comment>
<comment type="caution">
    <text evidence="8">The sequence shown here is derived from an EMBL/GenBank/DDBJ whole genome shotgun (WGS) entry which is preliminary data.</text>
</comment>
<keyword evidence="2 5" id="KW-0805">Transcription regulation</keyword>
<dbReference type="Gene3D" id="3.30.450.40">
    <property type="match status" value="1"/>
</dbReference>
<reference evidence="8 9" key="1">
    <citation type="submission" date="2016-11" db="EMBL/GenBank/DDBJ databases">
        <title>Study of marine rhodopsin-containing bacteria.</title>
        <authorList>
            <person name="Yoshizawa S."/>
            <person name="Kumagai Y."/>
            <person name="Kogure K."/>
        </authorList>
    </citation>
    <scope>NUCLEOTIDE SEQUENCE [LARGE SCALE GENOMIC DNA]</scope>
    <source>
        <strain evidence="8 9">SG-29</strain>
    </source>
</reference>
<dbReference type="HAMAP" id="MF_00081">
    <property type="entry name" value="HrcA"/>
    <property type="match status" value="1"/>
</dbReference>
<feature type="region of interest" description="Disordered" evidence="6">
    <location>
        <begin position="1"/>
        <end position="23"/>
    </location>
</feature>
<dbReference type="SUPFAM" id="SSF46785">
    <property type="entry name" value="Winged helix' DNA-binding domain"/>
    <property type="match status" value="1"/>
</dbReference>
<dbReference type="NCBIfam" id="TIGR00331">
    <property type="entry name" value="hrcA"/>
    <property type="match status" value="1"/>
</dbReference>
<dbReference type="Pfam" id="PF01628">
    <property type="entry name" value="HrcA"/>
    <property type="match status" value="1"/>
</dbReference>
<dbReference type="InterPro" id="IPR002571">
    <property type="entry name" value="HrcA"/>
</dbReference>
<dbReference type="RefSeq" id="WP_179270978.1">
    <property type="nucleotide sequence ID" value="NZ_MQWB01000001.1"/>
</dbReference>
<protein>
    <recommendedName>
        <fullName evidence="5">Heat-inducible transcription repressor HrcA</fullName>
    </recommendedName>
</protein>
<evidence type="ECO:0000256" key="6">
    <source>
        <dbReference type="SAM" id="MobiDB-lite"/>
    </source>
</evidence>
<feature type="compositionally biased region" description="Polar residues" evidence="6">
    <location>
        <begin position="1"/>
        <end position="12"/>
    </location>
</feature>
<keyword evidence="1 5" id="KW-0678">Repressor</keyword>
<dbReference type="Proteomes" id="UP000216446">
    <property type="component" value="Unassembled WGS sequence"/>
</dbReference>
<dbReference type="Gene3D" id="1.10.10.10">
    <property type="entry name" value="Winged helix-like DNA-binding domain superfamily/Winged helix DNA-binding domain"/>
    <property type="match status" value="1"/>
</dbReference>
<dbReference type="InterPro" id="IPR021153">
    <property type="entry name" value="HrcA_C"/>
</dbReference>
<evidence type="ECO:0000313" key="9">
    <source>
        <dbReference type="Proteomes" id="UP000216446"/>
    </source>
</evidence>
<dbReference type="AlphaFoldDB" id="A0A259U3Y4"/>
<dbReference type="InterPro" id="IPR036388">
    <property type="entry name" value="WH-like_DNA-bd_sf"/>
</dbReference>
<evidence type="ECO:0000256" key="3">
    <source>
        <dbReference type="ARBA" id="ARBA00023016"/>
    </source>
</evidence>
<sequence>MPQPLHTPSASDRASLRGGNPFGLSERERDVLGRIVQRFIQSASPIGSKALADDFELSSASLRNTMRTLEEAGFLGHPHTSSGRVPTQQGYRLYVDELMDVRGLSSRDADLLRDTVTRRLGDLEAVARDSSRLLGRLAQLLGVVLTPRLSTGVLDRLEVVPLSSHRVLFVLAIRGGFARTVQAEVEIPVDTNHLDRVVQRLNERLSGLTLDEIRQTGADRLHDLASGDQTGVVRVVLREAPDLFRDPSPERRASISGAQHIVSQPEFSAPETVREVVELAESEDVVVHLLETPALVDPSAPEKAVVLIGRETEHSSGAYSIVAAPYRQGGARGAVAVIGPTRMDYPRAVALVEHVAGLLTDSPD</sequence>
<accession>A0A259U3Y4</accession>
<dbReference type="PIRSF" id="PIRSF005485">
    <property type="entry name" value="HrcA"/>
    <property type="match status" value="1"/>
</dbReference>
<dbReference type="InterPro" id="IPR029016">
    <property type="entry name" value="GAF-like_dom_sf"/>
</dbReference>
<gene>
    <name evidence="5" type="primary">hrcA</name>
    <name evidence="8" type="ORF">BSZ36_02420</name>
</gene>
<evidence type="ECO:0000259" key="7">
    <source>
        <dbReference type="Pfam" id="PF01628"/>
    </source>
</evidence>
<keyword evidence="3 5" id="KW-0346">Stress response</keyword>
<keyword evidence="4 5" id="KW-0804">Transcription</keyword>
<feature type="domain" description="Heat-inducible transcription repressor HrcA C-terminal" evidence="7">
    <location>
        <begin position="125"/>
        <end position="349"/>
    </location>
</feature>
<evidence type="ECO:0000256" key="1">
    <source>
        <dbReference type="ARBA" id="ARBA00022491"/>
    </source>
</evidence>
<comment type="similarity">
    <text evidence="5">Belongs to the HrcA family.</text>
</comment>
<dbReference type="InterPro" id="IPR023120">
    <property type="entry name" value="WHTH_transcript_rep_HrcA_IDD"/>
</dbReference>